<dbReference type="Pfam" id="PF00153">
    <property type="entry name" value="Mito_carr"/>
    <property type="match status" value="3"/>
</dbReference>
<dbReference type="EMBL" id="LWDD02000165">
    <property type="protein sequence ID" value="KAE8263179.1"/>
    <property type="molecule type" value="Genomic_DNA"/>
</dbReference>
<evidence type="ECO:0000256" key="10">
    <source>
        <dbReference type="PROSITE-ProRule" id="PRU00282"/>
    </source>
</evidence>
<keyword evidence="6" id="KW-0999">Mitochondrion inner membrane</keyword>
<dbReference type="PANTHER" id="PTHR45671:SF15">
    <property type="entry name" value="MIR1-PHOSPHATE TRANSPORTER OF THE MITOCHONDRIAL CARRIER (MCF) FAMILY"/>
    <property type="match status" value="1"/>
</dbReference>
<dbReference type="PRINTS" id="PR00926">
    <property type="entry name" value="MITOCARRIER"/>
</dbReference>
<dbReference type="PANTHER" id="PTHR45671">
    <property type="entry name" value="SOLUTE CARRIER FAMILY 25 (MITOCHONDRIAL CARRIER PHOSPHATE CARRIER), MEMBER 3, LIKE-RELATED-RELATED"/>
    <property type="match status" value="1"/>
</dbReference>
<dbReference type="GO" id="GO:0005315">
    <property type="term" value="F:phosphate transmembrane transporter activity"/>
    <property type="evidence" value="ECO:0007669"/>
    <property type="project" value="InterPro"/>
</dbReference>
<feature type="region of interest" description="Disordered" evidence="12">
    <location>
        <begin position="1"/>
        <end position="33"/>
    </location>
</feature>
<evidence type="ECO:0000313" key="16">
    <source>
        <dbReference type="Proteomes" id="UP000836402"/>
    </source>
</evidence>
<evidence type="ECO:0000256" key="6">
    <source>
        <dbReference type="ARBA" id="ARBA00022792"/>
    </source>
</evidence>
<feature type="repeat" description="Solcar" evidence="10">
    <location>
        <begin position="42"/>
        <end position="127"/>
    </location>
</feature>
<evidence type="ECO:0000256" key="4">
    <source>
        <dbReference type="ARBA" id="ARBA00022692"/>
    </source>
</evidence>
<feature type="compositionally biased region" description="Low complexity" evidence="12">
    <location>
        <begin position="11"/>
        <end position="32"/>
    </location>
</feature>
<comment type="subcellular location">
    <subcellularLocation>
        <location evidence="1">Mitochondrion inner membrane</location>
        <topology evidence="1">Multi-pass membrane protein</topology>
    </subcellularLocation>
</comment>
<dbReference type="EMBL" id="CAJHJG010004817">
    <property type="protein sequence ID" value="CAD6944998.1"/>
    <property type="molecule type" value="Genomic_DNA"/>
</dbReference>
<evidence type="ECO:0008006" key="17">
    <source>
        <dbReference type="Google" id="ProtNLM"/>
    </source>
</evidence>
<keyword evidence="4 10" id="KW-0812">Transmembrane</keyword>
<dbReference type="Proteomes" id="UP000836402">
    <property type="component" value="Unassembled WGS sequence"/>
</dbReference>
<evidence type="ECO:0000256" key="5">
    <source>
        <dbReference type="ARBA" id="ARBA00022737"/>
    </source>
</evidence>
<dbReference type="AlphaFoldDB" id="A0A177UWG4"/>
<organism evidence="14 15">
    <name type="scientific">Tilletia caries</name>
    <name type="common">wheat bunt fungus</name>
    <dbReference type="NCBI Taxonomy" id="13290"/>
    <lineage>
        <taxon>Eukaryota</taxon>
        <taxon>Fungi</taxon>
        <taxon>Dikarya</taxon>
        <taxon>Basidiomycota</taxon>
        <taxon>Ustilaginomycotina</taxon>
        <taxon>Exobasidiomycetes</taxon>
        <taxon>Tilletiales</taxon>
        <taxon>Tilletiaceae</taxon>
        <taxon>Tilletia</taxon>
    </lineage>
</organism>
<evidence type="ECO:0000313" key="15">
    <source>
        <dbReference type="Proteomes" id="UP000077671"/>
    </source>
</evidence>
<keyword evidence="16" id="KW-1185">Reference proteome</keyword>
<keyword evidence="5" id="KW-0677">Repeat</keyword>
<dbReference type="PROSITE" id="PS50920">
    <property type="entry name" value="SOLCAR"/>
    <property type="match status" value="3"/>
</dbReference>
<evidence type="ECO:0000256" key="1">
    <source>
        <dbReference type="ARBA" id="ARBA00004448"/>
    </source>
</evidence>
<sequence length="347" mass="35632">MATHTTANTPASASSLSRSGAASSSSSSSSSAQNAVPTFTLTDYSKFLAAGGLCATITHGAMTPVDVVKTRIQLEPQGKRVGMLTMAKNIVASEGAGGLLTGFGATAVGYLVQGGLKFAGYEFWKRQLVIAAGSPETAETYRTAIYLTGASIAEVFATMALTPLEAARIRMVSERGYATNLFGALTKMTAKEGFAGLYAGIIPILCKQVPYAIGQFTTNEFMHELVEKSLADKKALEQSSKANEIGIQLGCGLVAGAVAAVLSHPADTLLSKINQGGGGSGGTVSRLVKLAQETGPVRIWAGLGPRILMTAGLVSGQFLLYAQIKTALGAPAGITIAKRDSASASSK</sequence>
<evidence type="ECO:0000256" key="3">
    <source>
        <dbReference type="ARBA" id="ARBA00022448"/>
    </source>
</evidence>
<keyword evidence="8" id="KW-0496">Mitochondrion</keyword>
<dbReference type="GO" id="GO:0005743">
    <property type="term" value="C:mitochondrial inner membrane"/>
    <property type="evidence" value="ECO:0007669"/>
    <property type="project" value="UniProtKB-SubCell"/>
</dbReference>
<dbReference type="InterPro" id="IPR044677">
    <property type="entry name" value="SLC25A3/Pic2/Mir1-like"/>
</dbReference>
<feature type="repeat" description="Solcar" evidence="10">
    <location>
        <begin position="141"/>
        <end position="225"/>
    </location>
</feature>
<keyword evidence="7" id="KW-1133">Transmembrane helix</keyword>
<dbReference type="GO" id="GO:1990547">
    <property type="term" value="P:mitochondrial phosphate ion transmembrane transport"/>
    <property type="evidence" value="ECO:0007669"/>
    <property type="project" value="InterPro"/>
</dbReference>
<proteinExistence type="inferred from homology"/>
<feature type="compositionally biased region" description="Polar residues" evidence="12">
    <location>
        <begin position="1"/>
        <end position="10"/>
    </location>
</feature>
<dbReference type="Gene3D" id="1.50.40.10">
    <property type="entry name" value="Mitochondrial carrier domain"/>
    <property type="match status" value="1"/>
</dbReference>
<keyword evidence="3 11" id="KW-0813">Transport</keyword>
<evidence type="ECO:0000313" key="13">
    <source>
        <dbReference type="EMBL" id="CAD6944998.1"/>
    </source>
</evidence>
<evidence type="ECO:0000256" key="9">
    <source>
        <dbReference type="ARBA" id="ARBA00023136"/>
    </source>
</evidence>
<protein>
    <recommendedName>
        <fullName evidence="17">Mitochondrial phosphate carrier protein</fullName>
    </recommendedName>
</protein>
<dbReference type="Proteomes" id="UP000077671">
    <property type="component" value="Unassembled WGS sequence"/>
</dbReference>
<evidence type="ECO:0000256" key="2">
    <source>
        <dbReference type="ARBA" id="ARBA00006375"/>
    </source>
</evidence>
<feature type="repeat" description="Solcar" evidence="10">
    <location>
        <begin position="243"/>
        <end position="327"/>
    </location>
</feature>
<comment type="similarity">
    <text evidence="2 11">Belongs to the mitochondrial carrier (TC 2.A.29) family.</text>
</comment>
<comment type="caution">
    <text evidence="14">The sequence shown here is derived from an EMBL/GenBank/DDBJ whole genome shotgun (WGS) entry which is preliminary data.</text>
</comment>
<dbReference type="InterPro" id="IPR002067">
    <property type="entry name" value="MCP"/>
</dbReference>
<keyword evidence="9 10" id="KW-0472">Membrane</keyword>
<reference evidence="14" key="1">
    <citation type="submission" date="2016-04" db="EMBL/GenBank/DDBJ databases">
        <authorList>
            <person name="Nguyen H.D."/>
            <person name="Kesanakurti P."/>
            <person name="Cullis J."/>
            <person name="Levesque C.A."/>
            <person name="Hambleton S."/>
        </authorList>
    </citation>
    <scope>NUCLEOTIDE SEQUENCE</scope>
    <source>
        <strain evidence="14">DAOMC 238032</strain>
    </source>
</reference>
<evidence type="ECO:0000256" key="8">
    <source>
        <dbReference type="ARBA" id="ARBA00023128"/>
    </source>
</evidence>
<evidence type="ECO:0000313" key="14">
    <source>
        <dbReference type="EMBL" id="KAE8263179.1"/>
    </source>
</evidence>
<reference evidence="14" key="2">
    <citation type="journal article" date="2019" name="IMA Fungus">
        <title>Genome sequencing and comparison of five Tilletia species to identify candidate genes for the detection of regulated species infecting wheat.</title>
        <authorList>
            <person name="Nguyen H.D.T."/>
            <person name="Sultana T."/>
            <person name="Kesanakurti P."/>
            <person name="Hambleton S."/>
        </authorList>
    </citation>
    <scope>NUCLEOTIDE SEQUENCE</scope>
    <source>
        <strain evidence="14">DAOMC 238032</strain>
    </source>
</reference>
<reference evidence="13" key="3">
    <citation type="submission" date="2020-10" db="EMBL/GenBank/DDBJ databases">
        <authorList>
            <person name="Sedaghatjoo S."/>
        </authorList>
    </citation>
    <scope>NUCLEOTIDE SEQUENCE</scope>
    <source>
        <strain evidence="13">AZH3</strain>
    </source>
</reference>
<accession>A0A177UWG4</accession>
<evidence type="ECO:0000256" key="12">
    <source>
        <dbReference type="SAM" id="MobiDB-lite"/>
    </source>
</evidence>
<gene>
    <name evidence="14" type="ORF">A4X03_0g1879</name>
    <name evidence="13" type="ORF">JKIAZH3_G6874</name>
</gene>
<evidence type="ECO:0000256" key="11">
    <source>
        <dbReference type="RuleBase" id="RU000488"/>
    </source>
</evidence>
<dbReference type="InterPro" id="IPR018108">
    <property type="entry name" value="MCP_transmembrane"/>
</dbReference>
<dbReference type="SUPFAM" id="SSF103506">
    <property type="entry name" value="Mitochondrial carrier"/>
    <property type="match status" value="1"/>
</dbReference>
<name>A0A177UWG4_9BASI</name>
<dbReference type="InterPro" id="IPR023395">
    <property type="entry name" value="MCP_dom_sf"/>
</dbReference>
<evidence type="ECO:0000256" key="7">
    <source>
        <dbReference type="ARBA" id="ARBA00022989"/>
    </source>
</evidence>